<keyword evidence="1" id="KW-0732">Signal</keyword>
<evidence type="ECO:0000313" key="14">
    <source>
        <dbReference type="Proteomes" id="UP000440367"/>
    </source>
</evidence>
<dbReference type="EMBL" id="QXGD01000074">
    <property type="protein sequence ID" value="KAE9254568.1"/>
    <property type="molecule type" value="Genomic_DNA"/>
</dbReference>
<evidence type="ECO:0000313" key="12">
    <source>
        <dbReference type="Proteomes" id="UP000433483"/>
    </source>
</evidence>
<evidence type="ECO:0000313" key="4">
    <source>
        <dbReference type="EMBL" id="KAE9135769.1"/>
    </source>
</evidence>
<evidence type="ECO:0008006" key="20">
    <source>
        <dbReference type="Google" id="ProtNLM"/>
    </source>
</evidence>
<evidence type="ECO:0000313" key="3">
    <source>
        <dbReference type="EMBL" id="KAE9028188.1"/>
    </source>
</evidence>
<dbReference type="Proteomes" id="UP000476176">
    <property type="component" value="Unassembled WGS sequence"/>
</dbReference>
<evidence type="ECO:0000313" key="10">
    <source>
        <dbReference type="EMBL" id="KAE9327000.1"/>
    </source>
</evidence>
<evidence type="ECO:0000313" key="2">
    <source>
        <dbReference type="EMBL" id="KAE8947823.1"/>
    </source>
</evidence>
<keyword evidence="12" id="KW-1185">Reference proteome</keyword>
<dbReference type="Proteomes" id="UP000460718">
    <property type="component" value="Unassembled WGS sequence"/>
</dbReference>
<protein>
    <recommendedName>
        <fullName evidence="20">Secreted protein</fullName>
    </recommendedName>
</protein>
<organism evidence="7 12">
    <name type="scientific">Phytophthora fragariae</name>
    <dbReference type="NCBI Taxonomy" id="53985"/>
    <lineage>
        <taxon>Eukaryota</taxon>
        <taxon>Sar</taxon>
        <taxon>Stramenopiles</taxon>
        <taxon>Oomycota</taxon>
        <taxon>Peronosporomycetes</taxon>
        <taxon>Peronosporales</taxon>
        <taxon>Peronosporaceae</taxon>
        <taxon>Phytophthora</taxon>
    </lineage>
</organism>
<dbReference type="EMBL" id="QXGB01000065">
    <property type="protein sequence ID" value="KAE9233247.1"/>
    <property type="molecule type" value="Genomic_DNA"/>
</dbReference>
<feature type="signal peptide" evidence="1">
    <location>
        <begin position="1"/>
        <end position="20"/>
    </location>
</feature>
<evidence type="ECO:0000313" key="8">
    <source>
        <dbReference type="EMBL" id="KAE9252822.1"/>
    </source>
</evidence>
<evidence type="ECO:0000313" key="18">
    <source>
        <dbReference type="Proteomes" id="UP000476176"/>
    </source>
</evidence>
<dbReference type="Proteomes" id="UP000441208">
    <property type="component" value="Unassembled WGS sequence"/>
</dbReference>
<proteinExistence type="predicted"/>
<evidence type="ECO:0000313" key="5">
    <source>
        <dbReference type="EMBL" id="KAE9136024.1"/>
    </source>
</evidence>
<dbReference type="Proteomes" id="UP000440732">
    <property type="component" value="Unassembled WGS sequence"/>
</dbReference>
<dbReference type="EMBL" id="QXGC01000047">
    <property type="protein sequence ID" value="KAE9252822.1"/>
    <property type="molecule type" value="Genomic_DNA"/>
</dbReference>
<evidence type="ECO:0000313" key="13">
    <source>
        <dbReference type="Proteomes" id="UP000437068"/>
    </source>
</evidence>
<evidence type="ECO:0000313" key="16">
    <source>
        <dbReference type="Proteomes" id="UP000441208"/>
    </source>
</evidence>
<dbReference type="Proteomes" id="UP000440367">
    <property type="component" value="Unassembled WGS sequence"/>
</dbReference>
<comment type="caution">
    <text evidence="7">The sequence shown here is derived from an EMBL/GenBank/DDBJ whole genome shotgun (WGS) entry which is preliminary data.</text>
</comment>
<dbReference type="AlphaFoldDB" id="A0A6A3ZE44"/>
<evidence type="ECO:0000256" key="1">
    <source>
        <dbReference type="SAM" id="SignalP"/>
    </source>
</evidence>
<dbReference type="EMBL" id="QXGE01000058">
    <property type="protein sequence ID" value="KAE9327000.1"/>
    <property type="molecule type" value="Genomic_DNA"/>
</dbReference>
<dbReference type="EMBL" id="QXFX01000051">
    <property type="protein sequence ID" value="KAE9135769.1"/>
    <property type="molecule type" value="Genomic_DNA"/>
</dbReference>
<feature type="chain" id="PRO_5036380952" description="Secreted protein" evidence="1">
    <location>
        <begin position="21"/>
        <end position="118"/>
    </location>
</feature>
<dbReference type="Proteomes" id="UP000433483">
    <property type="component" value="Unassembled WGS sequence"/>
</dbReference>
<dbReference type="EMBL" id="QXGF01000069">
    <property type="protein sequence ID" value="KAE8947823.1"/>
    <property type="molecule type" value="Genomic_DNA"/>
</dbReference>
<evidence type="ECO:0000313" key="11">
    <source>
        <dbReference type="Proteomes" id="UP000429523"/>
    </source>
</evidence>
<dbReference type="EMBL" id="QXGA01000046">
    <property type="protein sequence ID" value="KAE9154177.1"/>
    <property type="molecule type" value="Genomic_DNA"/>
</dbReference>
<dbReference type="Proteomes" id="UP000437068">
    <property type="component" value="Unassembled WGS sequence"/>
</dbReference>
<evidence type="ECO:0000313" key="6">
    <source>
        <dbReference type="EMBL" id="KAE9154177.1"/>
    </source>
</evidence>
<dbReference type="Proteomes" id="UP000488956">
    <property type="component" value="Unassembled WGS sequence"/>
</dbReference>
<evidence type="ECO:0000313" key="19">
    <source>
        <dbReference type="Proteomes" id="UP000488956"/>
    </source>
</evidence>
<dbReference type="EMBL" id="QXFW01000048">
    <property type="protein sequence ID" value="KAE9028188.1"/>
    <property type="molecule type" value="Genomic_DNA"/>
</dbReference>
<gene>
    <name evidence="10" type="ORF">PF001_g2153</name>
    <name evidence="9" type="ORF">PF002_g2797</name>
    <name evidence="8" type="ORF">PF004_g1806</name>
    <name evidence="7" type="ORF">PF005_g2395</name>
    <name evidence="6" type="ORF">PF006_g1767</name>
    <name evidence="5" type="ORF">PF007_g2351</name>
    <name evidence="2" type="ORF">PF009_g2578</name>
    <name evidence="4" type="ORF">PF010_g1933</name>
    <name evidence="3" type="ORF">PF011_g1685</name>
</gene>
<sequence>MLATQSLLIRSSLLVTAVLGAEKDFGANDQILSSPHAPLNARCNDLPHEFLRLSPGVRLGSVEEVDASLESSLHDGVRLFEIQLRVERDEASERHLRDQQPRVAQETVLHVAIACRLG</sequence>
<name>A0A6A3ZE44_9STRA</name>
<dbReference type="Proteomes" id="UP000429523">
    <property type="component" value="Unassembled WGS sequence"/>
</dbReference>
<accession>A0A6A3ZE44</accession>
<reference evidence="11 12" key="1">
    <citation type="submission" date="2018-08" db="EMBL/GenBank/DDBJ databases">
        <title>Genomic investigation of the strawberry pathogen Phytophthora fragariae indicates pathogenicity is determined by transcriptional variation in three key races.</title>
        <authorList>
            <person name="Adams T.M."/>
            <person name="Armitage A.D."/>
            <person name="Sobczyk M.K."/>
            <person name="Bates H.J."/>
            <person name="Dunwell J.M."/>
            <person name="Nellist C.F."/>
            <person name="Harrison R.J."/>
        </authorList>
    </citation>
    <scope>NUCLEOTIDE SEQUENCE [LARGE SCALE GENOMIC DNA]</scope>
    <source>
        <strain evidence="10 13">A4</strain>
        <strain evidence="9 14">BC-1</strain>
        <strain evidence="8 18">BC-23</strain>
        <strain evidence="7 12">NOV-27</strain>
        <strain evidence="6 15">NOV-5</strain>
        <strain evidence="5 16">NOV-71</strain>
        <strain evidence="2 11">NOV-9</strain>
        <strain evidence="4 19">ONT-3</strain>
        <strain evidence="3 17">SCRP245</strain>
    </source>
</reference>
<evidence type="ECO:0000313" key="15">
    <source>
        <dbReference type="Proteomes" id="UP000440732"/>
    </source>
</evidence>
<evidence type="ECO:0000313" key="7">
    <source>
        <dbReference type="EMBL" id="KAE9233247.1"/>
    </source>
</evidence>
<evidence type="ECO:0000313" key="17">
    <source>
        <dbReference type="Proteomes" id="UP000460718"/>
    </source>
</evidence>
<dbReference type="EMBL" id="QXFZ01000063">
    <property type="protein sequence ID" value="KAE9136024.1"/>
    <property type="molecule type" value="Genomic_DNA"/>
</dbReference>
<evidence type="ECO:0000313" key="9">
    <source>
        <dbReference type="EMBL" id="KAE9254568.1"/>
    </source>
</evidence>